<comment type="caution">
    <text evidence="1">The sequence shown here is derived from an EMBL/GenBank/DDBJ whole genome shotgun (WGS) entry which is preliminary data.</text>
</comment>
<gene>
    <name evidence="1" type="ORF">LCGC14_0970140</name>
</gene>
<dbReference type="EMBL" id="LAZR01003564">
    <property type="protein sequence ID" value="KKN17006.1"/>
    <property type="molecule type" value="Genomic_DNA"/>
</dbReference>
<accession>A0A0F9QV17</accession>
<reference evidence="1" key="1">
    <citation type="journal article" date="2015" name="Nature">
        <title>Complex archaea that bridge the gap between prokaryotes and eukaryotes.</title>
        <authorList>
            <person name="Spang A."/>
            <person name="Saw J.H."/>
            <person name="Jorgensen S.L."/>
            <person name="Zaremba-Niedzwiedzka K."/>
            <person name="Martijn J."/>
            <person name="Lind A.E."/>
            <person name="van Eijk R."/>
            <person name="Schleper C."/>
            <person name="Guy L."/>
            <person name="Ettema T.J."/>
        </authorList>
    </citation>
    <scope>NUCLEOTIDE SEQUENCE</scope>
</reference>
<evidence type="ECO:0000313" key="1">
    <source>
        <dbReference type="EMBL" id="KKN17006.1"/>
    </source>
</evidence>
<organism evidence="1">
    <name type="scientific">marine sediment metagenome</name>
    <dbReference type="NCBI Taxonomy" id="412755"/>
    <lineage>
        <taxon>unclassified sequences</taxon>
        <taxon>metagenomes</taxon>
        <taxon>ecological metagenomes</taxon>
    </lineage>
</organism>
<protein>
    <submittedName>
        <fullName evidence="1">Uncharacterized protein</fullName>
    </submittedName>
</protein>
<sequence length="50" mass="5568">MRNNNQGEIRSNYVQDGKVGVTVKTIGSHISINNLPLDTLRGSKQRSNKE</sequence>
<dbReference type="AlphaFoldDB" id="A0A0F9QV17"/>
<proteinExistence type="predicted"/>
<name>A0A0F9QV17_9ZZZZ</name>